<accession>A0A1T4JW76</accession>
<evidence type="ECO:0000256" key="8">
    <source>
        <dbReference type="ARBA" id="ARBA00029447"/>
    </source>
</evidence>
<keyword evidence="7 9" id="KW-0807">Transducer</keyword>
<dbReference type="InterPro" id="IPR003660">
    <property type="entry name" value="HAMP_dom"/>
</dbReference>
<dbReference type="Pfam" id="PF02743">
    <property type="entry name" value="dCache_1"/>
    <property type="match status" value="1"/>
</dbReference>
<evidence type="ECO:0000259" key="12">
    <source>
        <dbReference type="PROSITE" id="PS50885"/>
    </source>
</evidence>
<dbReference type="Gene3D" id="6.10.340.10">
    <property type="match status" value="1"/>
</dbReference>
<keyword evidence="2" id="KW-1003">Cell membrane</keyword>
<evidence type="ECO:0000256" key="2">
    <source>
        <dbReference type="ARBA" id="ARBA00022475"/>
    </source>
</evidence>
<evidence type="ECO:0000256" key="4">
    <source>
        <dbReference type="ARBA" id="ARBA00022692"/>
    </source>
</evidence>
<evidence type="ECO:0000256" key="5">
    <source>
        <dbReference type="ARBA" id="ARBA00022989"/>
    </source>
</evidence>
<evidence type="ECO:0000256" key="3">
    <source>
        <dbReference type="ARBA" id="ARBA00022500"/>
    </source>
</evidence>
<feature type="transmembrane region" description="Helical" evidence="10">
    <location>
        <begin position="286"/>
        <end position="309"/>
    </location>
</feature>
<dbReference type="InterPro" id="IPR033479">
    <property type="entry name" value="dCache_1"/>
</dbReference>
<evidence type="ECO:0000256" key="1">
    <source>
        <dbReference type="ARBA" id="ARBA00004651"/>
    </source>
</evidence>
<protein>
    <submittedName>
        <fullName evidence="13">Methyl-accepting chemotaxis protein</fullName>
    </submittedName>
</protein>
<proteinExistence type="inferred from homology"/>
<dbReference type="PRINTS" id="PR00260">
    <property type="entry name" value="CHEMTRNSDUCR"/>
</dbReference>
<comment type="similarity">
    <text evidence="8">Belongs to the methyl-accepting chemotaxis (MCP) protein family.</text>
</comment>
<dbReference type="InterPro" id="IPR004090">
    <property type="entry name" value="Chemotax_Me-accpt_rcpt"/>
</dbReference>
<keyword evidence="4 10" id="KW-0812">Transmembrane</keyword>
<dbReference type="PROSITE" id="PS50885">
    <property type="entry name" value="HAMP"/>
    <property type="match status" value="1"/>
</dbReference>
<dbReference type="PANTHER" id="PTHR32089:SF112">
    <property type="entry name" value="LYSOZYME-LIKE PROTEIN-RELATED"/>
    <property type="match status" value="1"/>
</dbReference>
<keyword evidence="6 10" id="KW-0472">Membrane</keyword>
<dbReference type="Gene3D" id="3.30.450.20">
    <property type="entry name" value="PAS domain"/>
    <property type="match status" value="2"/>
</dbReference>
<keyword evidence="14" id="KW-1185">Reference proteome</keyword>
<dbReference type="CDD" id="cd06225">
    <property type="entry name" value="HAMP"/>
    <property type="match status" value="1"/>
</dbReference>
<dbReference type="Gene3D" id="1.10.287.950">
    <property type="entry name" value="Methyl-accepting chemotaxis protein"/>
    <property type="match status" value="1"/>
</dbReference>
<dbReference type="Pfam" id="PF00672">
    <property type="entry name" value="HAMP"/>
    <property type="match status" value="1"/>
</dbReference>
<feature type="domain" description="Methyl-accepting transducer" evidence="11">
    <location>
        <begin position="408"/>
        <end position="630"/>
    </location>
</feature>
<reference evidence="13 14" key="1">
    <citation type="submission" date="2017-02" db="EMBL/GenBank/DDBJ databases">
        <authorList>
            <person name="Peterson S.W."/>
        </authorList>
    </citation>
    <scope>NUCLEOTIDE SEQUENCE [LARGE SCALE GENOMIC DNA]</scope>
    <source>
        <strain evidence="13 14">ATCC BAA-908</strain>
    </source>
</reference>
<dbReference type="STRING" id="261392.SAMN02745149_00846"/>
<dbReference type="RefSeq" id="WP_159446151.1">
    <property type="nucleotide sequence ID" value="NZ_FUWG01000005.1"/>
</dbReference>
<dbReference type="CDD" id="cd12912">
    <property type="entry name" value="PDC2_MCP_like"/>
    <property type="match status" value="1"/>
</dbReference>
<feature type="domain" description="HAMP" evidence="12">
    <location>
        <begin position="307"/>
        <end position="361"/>
    </location>
</feature>
<feature type="transmembrane region" description="Helical" evidence="10">
    <location>
        <begin position="12"/>
        <end position="33"/>
    </location>
</feature>
<sequence>MSDKKTKKQKLAVKIALITFAVITVLMVSLVVINISVTKVVTTSDYSDLSREIGNAKSRELTNWFNSYLLDLNVYAESEVVKTGNNEKVIEWLQHNTRLRNKDYDYMFFCGKDGTTYRDTGLKGAVGGILERNYYKAIFQDGKKTYIGNVILSKTSGQYVIPITKAAVDENGRTFGFFTAMLGLETLKKEIAEISICETGYMFLTDSSDTIIAHPNSDMILQKFTKDENSKTYYSAQGQSIISMNRSDGKKLRVTITEIQGAPGWNISIVIPNAQIAKASMLSRNVIIAMGIVIAISIFVCVILSILSITKKLNNVTHLVETLATGEADLTQRFEIKENNEIGSVLGSINKFIEKLHRIICAIKNAKSVLIEAGDKMHSGIDTQNMHVTEITQGISNIDRHITNQAASVEGTASAVTEISQNIDSLNKMIQDQSSSVVEASSSIEEMLGNINAVNGSVAKMTNEFKELEENTKVGIEKNAVVNSQLQRIAEQSTMLMDANTIIQSIAEQTNLLAMNAAIEAAHAGDAGRGFSVVADEIRKLAETSSEQSKRIGEELQNIQGGITQVVTASSESEQALSSVSQRINSTGELVMQIHSAMEEQHQGSQQILLALRQMNDSTSEVRQASNQMQEGNQEILKEVQILQESTAEIREAMSSITTGAEEITTVSSSLTEISQSLNDSIGKIGKEIDLFQV</sequence>
<name>A0A1T4JW76_TREPO</name>
<dbReference type="SUPFAM" id="SSF58104">
    <property type="entry name" value="Methyl-accepting chemotaxis protein (MCP) signaling domain"/>
    <property type="match status" value="1"/>
</dbReference>
<dbReference type="GO" id="GO:0007165">
    <property type="term" value="P:signal transduction"/>
    <property type="evidence" value="ECO:0007669"/>
    <property type="project" value="UniProtKB-KW"/>
</dbReference>
<gene>
    <name evidence="13" type="ORF">SAMN02745149_00846</name>
</gene>
<dbReference type="CDD" id="cd12914">
    <property type="entry name" value="PDC1_DGC_like"/>
    <property type="match status" value="1"/>
</dbReference>
<comment type="subcellular location">
    <subcellularLocation>
        <location evidence="1">Cell membrane</location>
        <topology evidence="1">Multi-pass membrane protein</topology>
    </subcellularLocation>
</comment>
<evidence type="ECO:0000259" key="11">
    <source>
        <dbReference type="PROSITE" id="PS50111"/>
    </source>
</evidence>
<evidence type="ECO:0000256" key="6">
    <source>
        <dbReference type="ARBA" id="ARBA00023136"/>
    </source>
</evidence>
<dbReference type="EMBL" id="FUWG01000005">
    <property type="protein sequence ID" value="SJZ34408.1"/>
    <property type="molecule type" value="Genomic_DNA"/>
</dbReference>
<dbReference type="GO" id="GO:0005886">
    <property type="term" value="C:plasma membrane"/>
    <property type="evidence" value="ECO:0007669"/>
    <property type="project" value="UniProtKB-SubCell"/>
</dbReference>
<keyword evidence="5 10" id="KW-1133">Transmembrane helix</keyword>
<dbReference type="Proteomes" id="UP000190423">
    <property type="component" value="Unassembled WGS sequence"/>
</dbReference>
<keyword evidence="3" id="KW-0145">Chemotaxis</keyword>
<dbReference type="AlphaFoldDB" id="A0A1T4JW76"/>
<dbReference type="PROSITE" id="PS50111">
    <property type="entry name" value="CHEMOTAXIS_TRANSDUC_2"/>
    <property type="match status" value="1"/>
</dbReference>
<dbReference type="Pfam" id="PF00015">
    <property type="entry name" value="MCPsignal"/>
    <property type="match status" value="1"/>
</dbReference>
<dbReference type="OrthoDB" id="369343at2"/>
<dbReference type="SMART" id="SM00283">
    <property type="entry name" value="MA"/>
    <property type="match status" value="1"/>
</dbReference>
<organism evidence="13 14">
    <name type="scientific">Treponema porcinum</name>
    <dbReference type="NCBI Taxonomy" id="261392"/>
    <lineage>
        <taxon>Bacteria</taxon>
        <taxon>Pseudomonadati</taxon>
        <taxon>Spirochaetota</taxon>
        <taxon>Spirochaetia</taxon>
        <taxon>Spirochaetales</taxon>
        <taxon>Treponemataceae</taxon>
        <taxon>Treponema</taxon>
    </lineage>
</organism>
<evidence type="ECO:0000256" key="10">
    <source>
        <dbReference type="SAM" id="Phobius"/>
    </source>
</evidence>
<dbReference type="PANTHER" id="PTHR32089">
    <property type="entry name" value="METHYL-ACCEPTING CHEMOTAXIS PROTEIN MCPB"/>
    <property type="match status" value="1"/>
</dbReference>
<evidence type="ECO:0000256" key="9">
    <source>
        <dbReference type="PROSITE-ProRule" id="PRU00284"/>
    </source>
</evidence>
<dbReference type="InterPro" id="IPR004089">
    <property type="entry name" value="MCPsignal_dom"/>
</dbReference>
<evidence type="ECO:0000256" key="7">
    <source>
        <dbReference type="ARBA" id="ARBA00023224"/>
    </source>
</evidence>
<dbReference type="GeneID" id="78316159"/>
<evidence type="ECO:0000313" key="13">
    <source>
        <dbReference type="EMBL" id="SJZ34408.1"/>
    </source>
</evidence>
<dbReference type="GO" id="GO:0006935">
    <property type="term" value="P:chemotaxis"/>
    <property type="evidence" value="ECO:0007669"/>
    <property type="project" value="UniProtKB-KW"/>
</dbReference>
<evidence type="ECO:0000313" key="14">
    <source>
        <dbReference type="Proteomes" id="UP000190423"/>
    </source>
</evidence>
<dbReference type="GO" id="GO:0004888">
    <property type="term" value="F:transmembrane signaling receptor activity"/>
    <property type="evidence" value="ECO:0007669"/>
    <property type="project" value="InterPro"/>
</dbReference>